<feature type="signal peptide" evidence="10">
    <location>
        <begin position="1"/>
        <end position="36"/>
    </location>
</feature>
<dbReference type="Pfam" id="PF13715">
    <property type="entry name" value="CarbopepD_reg_2"/>
    <property type="match status" value="1"/>
</dbReference>
<dbReference type="InterPro" id="IPR023996">
    <property type="entry name" value="TonB-dep_OMP_SusC/RagA"/>
</dbReference>
<evidence type="ECO:0000256" key="3">
    <source>
        <dbReference type="ARBA" id="ARBA00022452"/>
    </source>
</evidence>
<proteinExistence type="inferred from homology"/>
<dbReference type="Gene3D" id="2.170.130.10">
    <property type="entry name" value="TonB-dependent receptor, plug domain"/>
    <property type="match status" value="1"/>
</dbReference>
<feature type="chain" id="PRO_5047211924" evidence="10">
    <location>
        <begin position="37"/>
        <end position="1054"/>
    </location>
</feature>
<dbReference type="InterPro" id="IPR039426">
    <property type="entry name" value="TonB-dep_rcpt-like"/>
</dbReference>
<sequence>MRKRMSAKTCIFYARKLLLPVTFLLLLQAWTGAAFAQSTKVQGAIRDEKGNPLPGVTVLVKGTKQGVAADMEGRYTISVASGATLVFTMTGFISKEEPVGDRTTINVTLLENISTLNDVVVVGYGTQKKRDVTAAISSIGEKAIQEKQPVSIFDAIQGAAPGVRVMSNSGAPGDEQDITIRGLSTLSDAGVKPLYIVDGVTMNNINSINPKDIQSIEILKDAASAAIYGSRSANGVILITTKRGEEGKPQVTLDYFSSWSTLAHRVPQANRLERQIFDRRSNIGLDPKPDDSTSFARNADNDYQDLITQTARRNQFDLGVRGGTKQLSYYTGLQYLDEEGIVRNSQNQRFSFRTNIEYRPSNKLTMATRFFAGYQDRNNIDEGNVIRQALQRPAGMALYLPDGSFIFNNGGRRNPLAESIYRKNNSHIYRGTVYQSFDYALLPSLNLHLDGSADVALSKTKTFNSKVLDTNSDPVATGSERSVLPVRTQTNAYLSYKRTFNEDHNLSATAGLNYEKNTEEVTNLAGRRFVTETVETLNAASEFSPSDIYNDGVNSSLLGFFGRIGYDYKGRYLVNGVIRRDGSSRFGRDTRWGNFPSVSAGWRFSDEPFMRWASRILTDGKIRGSWGVTGNQAIGEYDALTQFIFGDSRYDGVSGVTTNNRLGNPSLKWEQTVQSDIGLDLTFLNGRIVFVGDYFVKNTSDLLYDAPLPLEAGYPGKVRTNAGTLRNSGIELGITAYPVHTKNFQWMTSVNWTRIRNKITDLPGGDYIDGIWYVGEGLEAGNFYGYEYMGVYQFDQSNAWTPDYTTMLIPEFAKDGHGNIVIEKNMQPVLVGYHTPDGQKYTGEVKQMTTGGVVSKGGDIIWRNMPDKDGAYNSSIDNEDRKIIGYGQPRWSLGWSNSFTYKTFTLSFNFYGNFGNDIYNENRRNTASFSNSNTTPEPYFIYNMWKYPGQNTDVYRGGDKAADNMRRGGSYFLEDGSFIRLQTARLGYSLPGEISRKARMQMVNIYVYGNNLLTWTKYTGFDPEVAQRSVLKPGDDPGKYPRRREIGAGLNVTF</sequence>
<organism evidence="13 14">
    <name type="scientific">Chitinophaga chungangae</name>
    <dbReference type="NCBI Taxonomy" id="2821488"/>
    <lineage>
        <taxon>Bacteria</taxon>
        <taxon>Pseudomonadati</taxon>
        <taxon>Bacteroidota</taxon>
        <taxon>Chitinophagia</taxon>
        <taxon>Chitinophagales</taxon>
        <taxon>Chitinophagaceae</taxon>
        <taxon>Chitinophaga</taxon>
    </lineage>
</organism>
<accession>A0ABS3YC64</accession>
<dbReference type="InterPro" id="IPR008969">
    <property type="entry name" value="CarboxyPept-like_regulatory"/>
</dbReference>
<evidence type="ECO:0000256" key="4">
    <source>
        <dbReference type="ARBA" id="ARBA00022692"/>
    </source>
</evidence>
<keyword evidence="4 8" id="KW-0812">Transmembrane</keyword>
<evidence type="ECO:0000256" key="8">
    <source>
        <dbReference type="PROSITE-ProRule" id="PRU01360"/>
    </source>
</evidence>
<comment type="caution">
    <text evidence="13">The sequence shown here is derived from an EMBL/GenBank/DDBJ whole genome shotgun (WGS) entry which is preliminary data.</text>
</comment>
<dbReference type="NCBIfam" id="TIGR04057">
    <property type="entry name" value="SusC_RagA_signa"/>
    <property type="match status" value="1"/>
</dbReference>
<dbReference type="EMBL" id="JAGHKP010000002">
    <property type="protein sequence ID" value="MBO9152270.1"/>
    <property type="molecule type" value="Genomic_DNA"/>
</dbReference>
<dbReference type="SUPFAM" id="SSF49464">
    <property type="entry name" value="Carboxypeptidase regulatory domain-like"/>
    <property type="match status" value="1"/>
</dbReference>
<evidence type="ECO:0000256" key="9">
    <source>
        <dbReference type="RuleBase" id="RU003357"/>
    </source>
</evidence>
<keyword evidence="6 8" id="KW-0472">Membrane</keyword>
<dbReference type="Gene3D" id="2.40.170.20">
    <property type="entry name" value="TonB-dependent receptor, beta-barrel domain"/>
    <property type="match status" value="1"/>
</dbReference>
<feature type="domain" description="TonB-dependent receptor plug" evidence="12">
    <location>
        <begin position="128"/>
        <end position="236"/>
    </location>
</feature>
<evidence type="ECO:0000256" key="5">
    <source>
        <dbReference type="ARBA" id="ARBA00023077"/>
    </source>
</evidence>
<evidence type="ECO:0000256" key="10">
    <source>
        <dbReference type="SAM" id="SignalP"/>
    </source>
</evidence>
<keyword evidence="7 8" id="KW-0998">Cell outer membrane</keyword>
<dbReference type="Gene3D" id="2.60.40.1120">
    <property type="entry name" value="Carboxypeptidase-like, regulatory domain"/>
    <property type="match status" value="1"/>
</dbReference>
<evidence type="ECO:0000259" key="12">
    <source>
        <dbReference type="Pfam" id="PF07715"/>
    </source>
</evidence>
<comment type="similarity">
    <text evidence="8 9">Belongs to the TonB-dependent receptor family.</text>
</comment>
<evidence type="ECO:0000256" key="6">
    <source>
        <dbReference type="ARBA" id="ARBA00023136"/>
    </source>
</evidence>
<dbReference type="RefSeq" id="WP_209145267.1">
    <property type="nucleotide sequence ID" value="NZ_JAGHKP010000002.1"/>
</dbReference>
<keyword evidence="13" id="KW-0675">Receptor</keyword>
<evidence type="ECO:0000313" key="13">
    <source>
        <dbReference type="EMBL" id="MBO9152270.1"/>
    </source>
</evidence>
<keyword evidence="5 9" id="KW-0798">TonB box</keyword>
<keyword evidence="2 8" id="KW-0813">Transport</keyword>
<dbReference type="InterPro" id="IPR000531">
    <property type="entry name" value="Beta-barrel_TonB"/>
</dbReference>
<evidence type="ECO:0000259" key="11">
    <source>
        <dbReference type="Pfam" id="PF00593"/>
    </source>
</evidence>
<dbReference type="PROSITE" id="PS52016">
    <property type="entry name" value="TONB_DEPENDENT_REC_3"/>
    <property type="match status" value="1"/>
</dbReference>
<dbReference type="Proteomes" id="UP000679126">
    <property type="component" value="Unassembled WGS sequence"/>
</dbReference>
<evidence type="ECO:0000313" key="14">
    <source>
        <dbReference type="Proteomes" id="UP000679126"/>
    </source>
</evidence>
<protein>
    <submittedName>
        <fullName evidence="13">TonB-dependent receptor</fullName>
    </submittedName>
</protein>
<evidence type="ECO:0000256" key="7">
    <source>
        <dbReference type="ARBA" id="ARBA00023237"/>
    </source>
</evidence>
<comment type="subcellular location">
    <subcellularLocation>
        <location evidence="1 8">Cell outer membrane</location>
        <topology evidence="1 8">Multi-pass membrane protein</topology>
    </subcellularLocation>
</comment>
<evidence type="ECO:0000256" key="1">
    <source>
        <dbReference type="ARBA" id="ARBA00004571"/>
    </source>
</evidence>
<dbReference type="InterPro" id="IPR036942">
    <property type="entry name" value="Beta-barrel_TonB_sf"/>
</dbReference>
<dbReference type="InterPro" id="IPR037066">
    <property type="entry name" value="Plug_dom_sf"/>
</dbReference>
<dbReference type="Pfam" id="PF07715">
    <property type="entry name" value="Plug"/>
    <property type="match status" value="1"/>
</dbReference>
<evidence type="ECO:0000256" key="2">
    <source>
        <dbReference type="ARBA" id="ARBA00022448"/>
    </source>
</evidence>
<dbReference type="InterPro" id="IPR012910">
    <property type="entry name" value="Plug_dom"/>
</dbReference>
<feature type="domain" description="TonB-dependent receptor-like beta-barrel" evidence="11">
    <location>
        <begin position="404"/>
        <end position="806"/>
    </location>
</feature>
<dbReference type="InterPro" id="IPR023997">
    <property type="entry name" value="TonB-dep_OMP_SusC/RagA_CS"/>
</dbReference>
<name>A0ABS3YC64_9BACT</name>
<reference evidence="14" key="1">
    <citation type="submission" date="2021-03" db="EMBL/GenBank/DDBJ databases">
        <title>Assistant Professor.</title>
        <authorList>
            <person name="Huq M.A."/>
        </authorList>
    </citation>
    <scope>NUCLEOTIDE SEQUENCE [LARGE SCALE GENOMIC DNA]</scope>
    <source>
        <strain evidence="14">MAH-28</strain>
    </source>
</reference>
<dbReference type="Pfam" id="PF00593">
    <property type="entry name" value="TonB_dep_Rec_b-barrel"/>
    <property type="match status" value="1"/>
</dbReference>
<dbReference type="SUPFAM" id="SSF56935">
    <property type="entry name" value="Porins"/>
    <property type="match status" value="1"/>
</dbReference>
<keyword evidence="14" id="KW-1185">Reference proteome</keyword>
<gene>
    <name evidence="13" type="ORF">J7I43_08615</name>
</gene>
<keyword evidence="10" id="KW-0732">Signal</keyword>
<keyword evidence="3 8" id="KW-1134">Transmembrane beta strand</keyword>
<dbReference type="NCBIfam" id="TIGR04056">
    <property type="entry name" value="OMP_RagA_SusC"/>
    <property type="match status" value="1"/>
</dbReference>